<comment type="cofactor">
    <cofactor evidence="1 15 16">
        <name>FAD</name>
        <dbReference type="ChEBI" id="CHEBI:57692"/>
    </cofactor>
</comment>
<dbReference type="PRINTS" id="PR00371">
    <property type="entry name" value="FPNCR"/>
</dbReference>
<evidence type="ECO:0000313" key="20">
    <source>
        <dbReference type="RefSeq" id="XP_033533768.1"/>
    </source>
</evidence>
<keyword evidence="7 15" id="KW-0274">FAD</keyword>
<evidence type="ECO:0000256" key="9">
    <source>
        <dbReference type="ARBA" id="ARBA00023002"/>
    </source>
</evidence>
<keyword evidence="19" id="KW-1185">Reference proteome</keyword>
<evidence type="ECO:0000256" key="13">
    <source>
        <dbReference type="ARBA" id="ARBA00037464"/>
    </source>
</evidence>
<dbReference type="InterPro" id="IPR039261">
    <property type="entry name" value="FNR_nucleotide-bd"/>
</dbReference>
<dbReference type="GO" id="GO:0005741">
    <property type="term" value="C:mitochondrial outer membrane"/>
    <property type="evidence" value="ECO:0007669"/>
    <property type="project" value="UniProtKB-SubCell"/>
</dbReference>
<dbReference type="GO" id="GO:0006696">
    <property type="term" value="P:ergosterol biosynthetic process"/>
    <property type="evidence" value="ECO:0007669"/>
    <property type="project" value="TreeGrafter"/>
</dbReference>
<comment type="subcellular location">
    <subcellularLocation>
        <location evidence="2">Mitochondrion outer membrane</location>
        <topology evidence="2">Single-pass membrane protein</topology>
    </subcellularLocation>
</comment>
<evidence type="ECO:0000256" key="4">
    <source>
        <dbReference type="ARBA" id="ARBA00022630"/>
    </source>
</evidence>
<dbReference type="FunFam" id="3.40.50.80:FF:000009">
    <property type="entry name" value="NADH-cytochrome b5 reductase"/>
    <property type="match status" value="1"/>
</dbReference>
<reference evidence="18 20" key="1">
    <citation type="submission" date="2020-01" db="EMBL/GenBank/DDBJ databases">
        <authorList>
            <consortium name="DOE Joint Genome Institute"/>
            <person name="Haridas S."/>
            <person name="Albert R."/>
            <person name="Binder M."/>
            <person name="Bloem J."/>
            <person name="Labutti K."/>
            <person name="Salamov A."/>
            <person name="Andreopoulos B."/>
            <person name="Baker S.E."/>
            <person name="Barry K."/>
            <person name="Bills G."/>
            <person name="Bluhm B.H."/>
            <person name="Cannon C."/>
            <person name="Castanera R."/>
            <person name="Culley D.E."/>
            <person name="Daum C."/>
            <person name="Ezra D."/>
            <person name="Gonzalez J.B."/>
            <person name="Henrissat B."/>
            <person name="Kuo A."/>
            <person name="Liang C."/>
            <person name="Lipzen A."/>
            <person name="Lutzoni F."/>
            <person name="Magnuson J."/>
            <person name="Mondo S."/>
            <person name="Nolan M."/>
            <person name="Ohm R."/>
            <person name="Pangilinan J."/>
            <person name="Park H.-J."/>
            <person name="Ramirez L."/>
            <person name="Alfaro M."/>
            <person name="Sun H."/>
            <person name="Tritt A."/>
            <person name="Yoshinaga Y."/>
            <person name="Zwiers L.-H."/>
            <person name="Turgeon B.G."/>
            <person name="Goodwin S.B."/>
            <person name="Spatafora J.W."/>
            <person name="Crous P.W."/>
            <person name="Grigoriev I.V."/>
        </authorList>
    </citation>
    <scope>NUCLEOTIDE SEQUENCE</scope>
    <source>
        <strain evidence="18 20">CBS 781.70</strain>
    </source>
</reference>
<dbReference type="PANTHER" id="PTHR19370:SF171">
    <property type="entry name" value="NADH-CYTOCHROME B5 REDUCTASE 2"/>
    <property type="match status" value="1"/>
</dbReference>
<sequence>MFARQVFQPVRTLQTQVRRYASEAPKSGGGSNSLLIAGFLGAATAGGYYYLTSDKAGAAKATAPTTPSEPVFKGGDQGFISLKLDKIETLTHNTKHFTFSFEDPNAVAGLPVASAILTKYKGPEMEKPVIRPYTPVSAVDEKGHIDFVIKKYEKGPMSTHMHDMLEGQRLDFKGPIPKYPWETNKHEHVVMIAGGTGITPMYQVMRRIFENPEDKTKVTLVFGNVSEGDILLKRELYHLENTYPQRFKAFYVLDSPPESWSGGVGYVTKELLKTVMPEPKEGEKVKVFVCGPPGLYKSISGPKKSPANQGELTGFLKELGYSPDQVYKF</sequence>
<feature type="binding site" evidence="15">
    <location>
        <position position="132"/>
    </location>
    <ligand>
        <name>FAD</name>
        <dbReference type="ChEBI" id="CHEBI:57692"/>
    </ligand>
</feature>
<dbReference type="InterPro" id="IPR001433">
    <property type="entry name" value="OxRdtase_FAD/NAD-bd"/>
</dbReference>
<reference evidence="20" key="2">
    <citation type="submission" date="2020-04" db="EMBL/GenBank/DDBJ databases">
        <authorList>
            <consortium name="NCBI Genome Project"/>
        </authorList>
    </citation>
    <scope>NUCLEOTIDE SEQUENCE</scope>
    <source>
        <strain evidence="20">CBS 781.70</strain>
    </source>
</reference>
<keyword evidence="5" id="KW-0812">Transmembrane</keyword>
<comment type="function">
    <text evidence="13">May mediate the reduction of outer membrane cytochrome b5.</text>
</comment>
<organism evidence="18">
    <name type="scientific">Eremomyces bilateralis CBS 781.70</name>
    <dbReference type="NCBI Taxonomy" id="1392243"/>
    <lineage>
        <taxon>Eukaryota</taxon>
        <taxon>Fungi</taxon>
        <taxon>Dikarya</taxon>
        <taxon>Ascomycota</taxon>
        <taxon>Pezizomycotina</taxon>
        <taxon>Dothideomycetes</taxon>
        <taxon>Dothideomycetes incertae sedis</taxon>
        <taxon>Eremomycetales</taxon>
        <taxon>Eremomycetaceae</taxon>
        <taxon>Eremomyces</taxon>
    </lineage>
</organism>
<keyword evidence="10 16" id="KW-0520">NAD</keyword>
<dbReference type="Gene3D" id="3.40.50.80">
    <property type="entry name" value="Nucleotide-binding domain of ferredoxin-NADP reductase (FNR) module"/>
    <property type="match status" value="1"/>
</dbReference>
<dbReference type="PANTHER" id="PTHR19370">
    <property type="entry name" value="NADH-CYTOCHROME B5 REDUCTASE"/>
    <property type="match status" value="1"/>
</dbReference>
<comment type="catalytic activity">
    <reaction evidence="14 16">
        <text>2 Fe(III)-[cytochrome b5] + NADH = 2 Fe(II)-[cytochrome b5] + NAD(+) + H(+)</text>
        <dbReference type="Rhea" id="RHEA:46680"/>
        <dbReference type="Rhea" id="RHEA-COMP:10438"/>
        <dbReference type="Rhea" id="RHEA-COMP:10439"/>
        <dbReference type="ChEBI" id="CHEBI:15378"/>
        <dbReference type="ChEBI" id="CHEBI:29033"/>
        <dbReference type="ChEBI" id="CHEBI:29034"/>
        <dbReference type="ChEBI" id="CHEBI:57540"/>
        <dbReference type="ChEBI" id="CHEBI:57945"/>
        <dbReference type="EC" id="1.6.2.2"/>
    </reaction>
</comment>
<protein>
    <recommendedName>
        <fullName evidence="16">NADH-cytochrome b5 reductase</fullName>
        <ecNumber evidence="16">1.6.2.2</ecNumber>
    </recommendedName>
</protein>
<dbReference type="InterPro" id="IPR001709">
    <property type="entry name" value="Flavoprot_Pyr_Nucl_cyt_Rdtase"/>
</dbReference>
<keyword evidence="11" id="KW-0496">Mitochondrion</keyword>
<dbReference type="SUPFAM" id="SSF52343">
    <property type="entry name" value="Ferredoxin reductase-like, C-terminal NADP-linked domain"/>
    <property type="match status" value="1"/>
</dbReference>
<dbReference type="Gene3D" id="2.40.30.10">
    <property type="entry name" value="Translation factors"/>
    <property type="match status" value="1"/>
</dbReference>
<dbReference type="RefSeq" id="XP_033533768.1">
    <property type="nucleotide sequence ID" value="XM_033679487.1"/>
</dbReference>
<reference evidence="20" key="3">
    <citation type="submission" date="2025-04" db="UniProtKB">
        <authorList>
            <consortium name="RefSeq"/>
        </authorList>
    </citation>
    <scope>IDENTIFICATION</scope>
    <source>
        <strain evidence="20">CBS 781.70</strain>
    </source>
</reference>
<keyword evidence="4 15" id="KW-0285">Flavoprotein</keyword>
<dbReference type="InterPro" id="IPR017927">
    <property type="entry name" value="FAD-bd_FR_type"/>
</dbReference>
<feature type="domain" description="FAD-binding FR-type" evidence="17">
    <location>
        <begin position="77"/>
        <end position="182"/>
    </location>
</feature>
<dbReference type="InterPro" id="IPR001834">
    <property type="entry name" value="CBR-like"/>
</dbReference>
<dbReference type="PROSITE" id="PS51384">
    <property type="entry name" value="FAD_FR"/>
    <property type="match status" value="1"/>
</dbReference>
<dbReference type="Pfam" id="PF00175">
    <property type="entry name" value="NAD_binding_1"/>
    <property type="match status" value="1"/>
</dbReference>
<feature type="binding site" evidence="15">
    <location>
        <position position="131"/>
    </location>
    <ligand>
        <name>FAD</name>
        <dbReference type="ChEBI" id="CHEBI:57692"/>
    </ligand>
</feature>
<evidence type="ECO:0000256" key="15">
    <source>
        <dbReference type="PIRSR" id="PIRSR601834-1"/>
    </source>
</evidence>
<keyword evidence="9 16" id="KW-0560">Oxidoreductase</keyword>
<evidence type="ECO:0000256" key="10">
    <source>
        <dbReference type="ARBA" id="ARBA00023027"/>
    </source>
</evidence>
<evidence type="ECO:0000313" key="18">
    <source>
        <dbReference type="EMBL" id="KAF1812137.1"/>
    </source>
</evidence>
<dbReference type="FunFam" id="2.40.30.10:FF:000032">
    <property type="entry name" value="NADH-cytochrome b5 reductase"/>
    <property type="match status" value="1"/>
</dbReference>
<evidence type="ECO:0000256" key="7">
    <source>
        <dbReference type="ARBA" id="ARBA00022827"/>
    </source>
</evidence>
<evidence type="ECO:0000313" key="19">
    <source>
        <dbReference type="Proteomes" id="UP000504638"/>
    </source>
</evidence>
<evidence type="ECO:0000256" key="3">
    <source>
        <dbReference type="ARBA" id="ARBA00006105"/>
    </source>
</evidence>
<evidence type="ECO:0000256" key="16">
    <source>
        <dbReference type="RuleBase" id="RU361226"/>
    </source>
</evidence>
<feature type="binding site" evidence="15">
    <location>
        <position position="148"/>
    </location>
    <ligand>
        <name>FAD</name>
        <dbReference type="ChEBI" id="CHEBI:57692"/>
    </ligand>
</feature>
<dbReference type="Proteomes" id="UP000504638">
    <property type="component" value="Unplaced"/>
</dbReference>
<evidence type="ECO:0000256" key="6">
    <source>
        <dbReference type="ARBA" id="ARBA00022787"/>
    </source>
</evidence>
<dbReference type="OrthoDB" id="432685at2759"/>
<dbReference type="EMBL" id="ML975158">
    <property type="protein sequence ID" value="KAF1812137.1"/>
    <property type="molecule type" value="Genomic_DNA"/>
</dbReference>
<evidence type="ECO:0000256" key="5">
    <source>
        <dbReference type="ARBA" id="ARBA00022692"/>
    </source>
</evidence>
<dbReference type="GO" id="GO:0090524">
    <property type="term" value="F:cytochrome-b5 reductase activity, acting on NADH"/>
    <property type="evidence" value="ECO:0007669"/>
    <property type="project" value="UniProtKB-EC"/>
</dbReference>
<keyword evidence="12" id="KW-0472">Membrane</keyword>
<dbReference type="AlphaFoldDB" id="A0A6G1G202"/>
<comment type="similarity">
    <text evidence="3 16">Belongs to the flavoprotein pyridine nucleotide cytochrome reductase family.</text>
</comment>
<evidence type="ECO:0000259" key="17">
    <source>
        <dbReference type="PROSITE" id="PS51384"/>
    </source>
</evidence>
<evidence type="ECO:0000256" key="11">
    <source>
        <dbReference type="ARBA" id="ARBA00023128"/>
    </source>
</evidence>
<feature type="binding site" evidence="15">
    <location>
        <position position="157"/>
    </location>
    <ligand>
        <name>FAD</name>
        <dbReference type="ChEBI" id="CHEBI:57692"/>
    </ligand>
</feature>
<dbReference type="PRINTS" id="PR00406">
    <property type="entry name" value="CYTB5RDTASE"/>
</dbReference>
<feature type="binding site" evidence="15">
    <location>
        <position position="133"/>
    </location>
    <ligand>
        <name>FAD</name>
        <dbReference type="ChEBI" id="CHEBI:57692"/>
    </ligand>
</feature>
<accession>A0A6G1G202</accession>
<dbReference type="GeneID" id="54420057"/>
<feature type="binding site" evidence="15">
    <location>
        <position position="199"/>
    </location>
    <ligand>
        <name>FAD</name>
        <dbReference type="ChEBI" id="CHEBI:57692"/>
    </ligand>
</feature>
<dbReference type="CDD" id="cd06183">
    <property type="entry name" value="cyt_b5_reduct_like"/>
    <property type="match status" value="1"/>
</dbReference>
<evidence type="ECO:0000256" key="2">
    <source>
        <dbReference type="ARBA" id="ARBA00004572"/>
    </source>
</evidence>
<dbReference type="InterPro" id="IPR017938">
    <property type="entry name" value="Riboflavin_synthase-like_b-brl"/>
</dbReference>
<gene>
    <name evidence="18 20" type="ORF">P152DRAFT_458547</name>
</gene>
<keyword evidence="8" id="KW-1133">Transmembrane helix</keyword>
<name>A0A6G1G202_9PEZI</name>
<feature type="binding site" evidence="15">
    <location>
        <position position="150"/>
    </location>
    <ligand>
        <name>FAD</name>
        <dbReference type="ChEBI" id="CHEBI:57692"/>
    </ligand>
</feature>
<evidence type="ECO:0000256" key="14">
    <source>
        <dbReference type="ARBA" id="ARBA00047682"/>
    </source>
</evidence>
<dbReference type="InterPro" id="IPR008333">
    <property type="entry name" value="Cbr1-like_FAD-bd_dom"/>
</dbReference>
<feature type="binding site" evidence="15">
    <location>
        <position position="158"/>
    </location>
    <ligand>
        <name>FAD</name>
        <dbReference type="ChEBI" id="CHEBI:57692"/>
    </ligand>
</feature>
<evidence type="ECO:0000256" key="8">
    <source>
        <dbReference type="ARBA" id="ARBA00022989"/>
    </source>
</evidence>
<dbReference type="Pfam" id="PF00970">
    <property type="entry name" value="FAD_binding_6"/>
    <property type="match status" value="1"/>
</dbReference>
<dbReference type="SUPFAM" id="SSF63380">
    <property type="entry name" value="Riboflavin synthase domain-like"/>
    <property type="match status" value="1"/>
</dbReference>
<dbReference type="EC" id="1.6.2.2" evidence="16"/>
<evidence type="ECO:0000256" key="12">
    <source>
        <dbReference type="ARBA" id="ARBA00023136"/>
    </source>
</evidence>
<evidence type="ECO:0000256" key="1">
    <source>
        <dbReference type="ARBA" id="ARBA00001974"/>
    </source>
</evidence>
<keyword evidence="6" id="KW-1000">Mitochondrion outer membrane</keyword>
<proteinExistence type="inferred from homology"/>